<name>A0A0G4GLS3_9ALVE</name>
<dbReference type="Gene3D" id="3.40.50.1240">
    <property type="entry name" value="Phosphoglycerate mutase-like"/>
    <property type="match status" value="1"/>
</dbReference>
<protein>
    <submittedName>
        <fullName evidence="2">Uncharacterized protein</fullName>
    </submittedName>
</protein>
<dbReference type="EMBL" id="CDMZ01001334">
    <property type="protein sequence ID" value="CEM31040.1"/>
    <property type="molecule type" value="Genomic_DNA"/>
</dbReference>
<reference evidence="2" key="1">
    <citation type="submission" date="2014-11" db="EMBL/GenBank/DDBJ databases">
        <authorList>
            <person name="Otto D Thomas"/>
            <person name="Naeem Raeece"/>
        </authorList>
    </citation>
    <scope>NUCLEOTIDE SEQUENCE</scope>
</reference>
<gene>
    <name evidence="2" type="ORF">Cvel_22450</name>
</gene>
<sequence>MNALFVLYLSFFVASGTTLIGPKRETAASFVSSSSGTSLTDPFFRRLRGKVSHPPRLSVTNVRAVGDFAWGDPKDQRAGEKDTRASALRNFFASLLTSTAAASVPAFLLTAKPETAEADPVFFGGSSGYKQLRNRYFLMRAAETNVEAAHILFSNPAKKGPIEGNFITETGLRQALAATDYLAQKEFCVKNDIGNGGVECFVYYNISQRSGASAEVVKEQFILDRTHVVPDYLYFDPRKYGIYNEQSEKYLDEIHKNDAIDVRWQPLGSKEVSGESVIDVMVRARQLLSIINTQIQGADVLIISPDSDMLSITEAMLRGDGEQSLKQHAQYAYTPGEVREISFISSKGKKRSFLPAGSSDPDEGRLYKRL</sequence>
<proteinExistence type="predicted"/>
<dbReference type="PANTHER" id="PTHR47580">
    <property type="entry name" value="PHOSPHOGLYCERATE MUTASE FAMILY PROTEIN"/>
    <property type="match status" value="1"/>
</dbReference>
<dbReference type="AlphaFoldDB" id="A0A0G4GLS3"/>
<accession>A0A0G4GLS3</accession>
<evidence type="ECO:0000313" key="2">
    <source>
        <dbReference type="EMBL" id="CEM31040.1"/>
    </source>
</evidence>
<dbReference type="PANTHER" id="PTHR47580:SF1">
    <property type="entry name" value="PHOSPHOGLYCERATE MUTASE FAMILY PROTEIN"/>
    <property type="match status" value="1"/>
</dbReference>
<dbReference type="VEuPathDB" id="CryptoDB:Cvel_22450"/>
<feature type="chain" id="PRO_5005190184" evidence="1">
    <location>
        <begin position="19"/>
        <end position="370"/>
    </location>
</feature>
<keyword evidence="1" id="KW-0732">Signal</keyword>
<dbReference type="SUPFAM" id="SSF53254">
    <property type="entry name" value="Phosphoglycerate mutase-like"/>
    <property type="match status" value="1"/>
</dbReference>
<dbReference type="InterPro" id="IPR029033">
    <property type="entry name" value="His_PPase_superfam"/>
</dbReference>
<organism evidence="2">
    <name type="scientific">Chromera velia CCMP2878</name>
    <dbReference type="NCBI Taxonomy" id="1169474"/>
    <lineage>
        <taxon>Eukaryota</taxon>
        <taxon>Sar</taxon>
        <taxon>Alveolata</taxon>
        <taxon>Colpodellida</taxon>
        <taxon>Chromeraceae</taxon>
        <taxon>Chromera</taxon>
    </lineage>
</organism>
<evidence type="ECO:0000256" key="1">
    <source>
        <dbReference type="SAM" id="SignalP"/>
    </source>
</evidence>
<feature type="signal peptide" evidence="1">
    <location>
        <begin position="1"/>
        <end position="18"/>
    </location>
</feature>